<dbReference type="GO" id="GO:0000479">
    <property type="term" value="P:endonucleolytic cleavage of tricistronic rRNA transcript (SSU-rRNA, 5.8S rRNA, LSU-rRNA)"/>
    <property type="evidence" value="ECO:0007669"/>
    <property type="project" value="TreeGrafter"/>
</dbReference>
<accession>A0A9W7ZGD3</accession>
<evidence type="ECO:0000259" key="6">
    <source>
        <dbReference type="Pfam" id="PF05189"/>
    </source>
</evidence>
<dbReference type="Pfam" id="PF01137">
    <property type="entry name" value="RTC"/>
    <property type="match status" value="1"/>
</dbReference>
<dbReference type="PIRSF" id="PIRSF005378">
    <property type="entry name" value="RNA3'_term_phos_cycl_euk"/>
    <property type="match status" value="1"/>
</dbReference>
<dbReference type="InterPro" id="IPR036553">
    <property type="entry name" value="RPTC_insert"/>
</dbReference>
<dbReference type="CDD" id="cd00875">
    <property type="entry name" value="RNA_Cyclase_Class_I"/>
    <property type="match status" value="1"/>
</dbReference>
<dbReference type="PANTHER" id="PTHR11096:SF1">
    <property type="entry name" value="RNA 3'-TERMINAL PHOSPHATE CYCLASE-LIKE PROTEIN"/>
    <property type="match status" value="1"/>
</dbReference>
<feature type="domain" description="RNA 3'-terminal phosphate cyclase" evidence="5">
    <location>
        <begin position="8"/>
        <end position="334"/>
    </location>
</feature>
<sequence>MESKLVAKFSGHNYLRQRLVMATLAGRALRVDQIRAQADSPGLVDYEISFLRLLEKVTNGSVIEIGYTGTSFLYRPGLLAGGKVFHDCPTSRAVGYFLEAMVALAPFCKKPLNLRLTGITSDNVDMSVDTIRTVSLVQLTNFGIPEDVELKIVKRGSAPQGGGEVHFSCPVVHTLTPVLLVDEGRIKRIRGIVHATRVSPEMPNRVVTAARAYINRYIPDIYLYTDLFKGADSGKSPGYGASLVAETTTGARLCAELCAQPGQTPEEVGALVAKQLLHEIQKGGYFDTNHQWLPLLLMTLCPEDVSKIRLGRLSEFTIQYLRDIREMFNTTFKIKPDPETKTVLLTCIGSGYSNVNKKRT</sequence>
<keyword evidence="3" id="KW-0690">Ribosome biogenesis</keyword>
<keyword evidence="4" id="KW-0539">Nucleus</keyword>
<comment type="subcellular location">
    <subcellularLocation>
        <location evidence="1">Nucleus</location>
        <location evidence="1">Nucleolus</location>
    </subcellularLocation>
</comment>
<feature type="domain" description="RNA 3'-terminal phosphate cyclase insert" evidence="6">
    <location>
        <begin position="181"/>
        <end position="281"/>
    </location>
</feature>
<dbReference type="Proteomes" id="UP001150569">
    <property type="component" value="Unassembled WGS sequence"/>
</dbReference>
<proteinExistence type="inferred from homology"/>
<dbReference type="PANTHER" id="PTHR11096">
    <property type="entry name" value="RNA 3' TERMINAL PHOSPHATE CYCLASE"/>
    <property type="match status" value="1"/>
</dbReference>
<comment type="caution">
    <text evidence="7">The sequence shown here is derived from an EMBL/GenBank/DDBJ whole genome shotgun (WGS) entry which is preliminary data.</text>
</comment>
<evidence type="ECO:0000256" key="1">
    <source>
        <dbReference type="ARBA" id="ARBA00004604"/>
    </source>
</evidence>
<dbReference type="InterPro" id="IPR013792">
    <property type="entry name" value="RNA3'P_cycl/enolpyr_Trfase_a/b"/>
</dbReference>
<dbReference type="InterPro" id="IPR037136">
    <property type="entry name" value="RNA3'_phos_cyclase_dom_sf"/>
</dbReference>
<evidence type="ECO:0000259" key="5">
    <source>
        <dbReference type="Pfam" id="PF01137"/>
    </source>
</evidence>
<evidence type="ECO:0000313" key="7">
    <source>
        <dbReference type="EMBL" id="KAJ1907531.1"/>
    </source>
</evidence>
<dbReference type="PROSITE" id="PS01287">
    <property type="entry name" value="RTC"/>
    <property type="match status" value="1"/>
</dbReference>
<comment type="similarity">
    <text evidence="2">Belongs to the RNA 3'-terminal cyclase family. Type 2 subfamily.</text>
</comment>
<dbReference type="EMBL" id="JANBPT010001465">
    <property type="protein sequence ID" value="KAJ1907531.1"/>
    <property type="molecule type" value="Genomic_DNA"/>
</dbReference>
<reference evidence="7" key="1">
    <citation type="submission" date="2022-07" db="EMBL/GenBank/DDBJ databases">
        <title>Phylogenomic reconstructions and comparative analyses of Kickxellomycotina fungi.</title>
        <authorList>
            <person name="Reynolds N.K."/>
            <person name="Stajich J.E."/>
            <person name="Barry K."/>
            <person name="Grigoriev I.V."/>
            <person name="Crous P."/>
            <person name="Smith M.E."/>
        </authorList>
    </citation>
    <scope>NUCLEOTIDE SEQUENCE</scope>
    <source>
        <strain evidence="7">RSA 861</strain>
    </source>
</reference>
<dbReference type="GO" id="GO:0005730">
    <property type="term" value="C:nucleolus"/>
    <property type="evidence" value="ECO:0007669"/>
    <property type="project" value="UniProtKB-SubCell"/>
</dbReference>
<dbReference type="Gene3D" id="3.65.10.20">
    <property type="entry name" value="RNA 3'-terminal phosphate cyclase domain"/>
    <property type="match status" value="1"/>
</dbReference>
<dbReference type="InterPro" id="IPR000228">
    <property type="entry name" value="RNA3'_term_phos_cyc"/>
</dbReference>
<evidence type="ECO:0000256" key="4">
    <source>
        <dbReference type="ARBA" id="ARBA00023242"/>
    </source>
</evidence>
<dbReference type="InterPro" id="IPR016443">
    <property type="entry name" value="RNA3'_term_phos_cyc_type_2"/>
</dbReference>
<dbReference type="InterPro" id="IPR013791">
    <property type="entry name" value="RNA3'-term_phos_cycl_insert"/>
</dbReference>
<dbReference type="NCBIfam" id="TIGR03400">
    <property type="entry name" value="18S_RNA_Rcl1p"/>
    <property type="match status" value="1"/>
</dbReference>
<dbReference type="Pfam" id="PF05189">
    <property type="entry name" value="RTC_insert"/>
    <property type="match status" value="1"/>
</dbReference>
<keyword evidence="8" id="KW-1185">Reference proteome</keyword>
<dbReference type="GO" id="GO:0004521">
    <property type="term" value="F:RNA endonuclease activity"/>
    <property type="evidence" value="ECO:0007669"/>
    <property type="project" value="TreeGrafter"/>
</dbReference>
<gene>
    <name evidence="7" type="ORF">IWQ60_011845</name>
</gene>
<evidence type="ECO:0000313" key="8">
    <source>
        <dbReference type="Proteomes" id="UP001150569"/>
    </source>
</evidence>
<dbReference type="Gene3D" id="3.30.360.20">
    <property type="entry name" value="RNA 3'-terminal phosphate cyclase, insert domain"/>
    <property type="match status" value="1"/>
</dbReference>
<name>A0A9W7ZGD3_9FUNG</name>
<evidence type="ECO:0000256" key="2">
    <source>
        <dbReference type="ARBA" id="ARBA00007089"/>
    </source>
</evidence>
<organism evidence="7 8">
    <name type="scientific">Tieghemiomyces parasiticus</name>
    <dbReference type="NCBI Taxonomy" id="78921"/>
    <lineage>
        <taxon>Eukaryota</taxon>
        <taxon>Fungi</taxon>
        <taxon>Fungi incertae sedis</taxon>
        <taxon>Zoopagomycota</taxon>
        <taxon>Kickxellomycotina</taxon>
        <taxon>Dimargaritomycetes</taxon>
        <taxon>Dimargaritales</taxon>
        <taxon>Dimargaritaceae</taxon>
        <taxon>Tieghemiomyces</taxon>
    </lineage>
</organism>
<protein>
    <recommendedName>
        <fullName evidence="9">RNA 3'-terminal phosphate cyclase-like protein</fullName>
    </recommendedName>
</protein>
<dbReference type="InterPro" id="IPR023797">
    <property type="entry name" value="RNA3'_phos_cyclase_dom"/>
</dbReference>
<evidence type="ECO:0000256" key="3">
    <source>
        <dbReference type="ARBA" id="ARBA00022517"/>
    </source>
</evidence>
<dbReference type="InterPro" id="IPR020719">
    <property type="entry name" value="RNA3'_term_phos_cycl-like_CS"/>
</dbReference>
<dbReference type="SUPFAM" id="SSF55205">
    <property type="entry name" value="EPT/RTPC-like"/>
    <property type="match status" value="1"/>
</dbReference>
<evidence type="ECO:0008006" key="9">
    <source>
        <dbReference type="Google" id="ProtNLM"/>
    </source>
</evidence>
<dbReference type="OrthoDB" id="1911237at2759"/>
<dbReference type="AlphaFoldDB" id="A0A9W7ZGD3"/>